<name>A0A8T0TGS9_PANVG</name>
<sequence>MLCSRILQIERSSGHPLRSRRPHLSSSASPSLWICAGRSRPASAVPELHRPQVAREAATAPATTQRSSPASWRRRTSSASQGREARDAGLRTWIRLCSSLSRPRATLRPPARGLTPTPTPSETM</sequence>
<comment type="caution">
    <text evidence="2">The sequence shown here is derived from an EMBL/GenBank/DDBJ whole genome shotgun (WGS) entry which is preliminary data.</text>
</comment>
<evidence type="ECO:0000313" key="2">
    <source>
        <dbReference type="EMBL" id="KAG2608335.1"/>
    </source>
</evidence>
<proteinExistence type="predicted"/>
<keyword evidence="3" id="KW-1185">Reference proteome</keyword>
<accession>A0A8T0TGS9</accession>
<dbReference type="EMBL" id="CM029044">
    <property type="protein sequence ID" value="KAG2608335.1"/>
    <property type="molecule type" value="Genomic_DNA"/>
</dbReference>
<feature type="region of interest" description="Disordered" evidence="1">
    <location>
        <begin position="44"/>
        <end position="87"/>
    </location>
</feature>
<dbReference type="Proteomes" id="UP000823388">
    <property type="component" value="Chromosome 4N"/>
</dbReference>
<reference evidence="2" key="1">
    <citation type="submission" date="2020-05" db="EMBL/GenBank/DDBJ databases">
        <title>WGS assembly of Panicum virgatum.</title>
        <authorList>
            <person name="Lovell J.T."/>
            <person name="Jenkins J."/>
            <person name="Shu S."/>
            <person name="Juenger T.E."/>
            <person name="Schmutz J."/>
        </authorList>
    </citation>
    <scope>NUCLEOTIDE SEQUENCE</scope>
    <source>
        <strain evidence="2">AP13</strain>
    </source>
</reference>
<dbReference type="AlphaFoldDB" id="A0A8T0TGS9"/>
<evidence type="ECO:0000313" key="3">
    <source>
        <dbReference type="Proteomes" id="UP000823388"/>
    </source>
</evidence>
<protein>
    <submittedName>
        <fullName evidence="2">Uncharacterized protein</fullName>
    </submittedName>
</protein>
<organism evidence="2 3">
    <name type="scientific">Panicum virgatum</name>
    <name type="common">Blackwell switchgrass</name>
    <dbReference type="NCBI Taxonomy" id="38727"/>
    <lineage>
        <taxon>Eukaryota</taxon>
        <taxon>Viridiplantae</taxon>
        <taxon>Streptophyta</taxon>
        <taxon>Embryophyta</taxon>
        <taxon>Tracheophyta</taxon>
        <taxon>Spermatophyta</taxon>
        <taxon>Magnoliopsida</taxon>
        <taxon>Liliopsida</taxon>
        <taxon>Poales</taxon>
        <taxon>Poaceae</taxon>
        <taxon>PACMAD clade</taxon>
        <taxon>Panicoideae</taxon>
        <taxon>Panicodae</taxon>
        <taxon>Paniceae</taxon>
        <taxon>Panicinae</taxon>
        <taxon>Panicum</taxon>
        <taxon>Panicum sect. Hiantes</taxon>
    </lineage>
</organism>
<feature type="compositionally biased region" description="Polar residues" evidence="1">
    <location>
        <begin position="61"/>
        <end position="70"/>
    </location>
</feature>
<gene>
    <name evidence="2" type="ORF">PVAP13_4NG314964</name>
</gene>
<evidence type="ECO:0000256" key="1">
    <source>
        <dbReference type="SAM" id="MobiDB-lite"/>
    </source>
</evidence>
<feature type="region of interest" description="Disordered" evidence="1">
    <location>
        <begin position="104"/>
        <end position="124"/>
    </location>
</feature>